<dbReference type="InterPro" id="IPR036330">
    <property type="entry name" value="Ost4p_sf"/>
</dbReference>
<dbReference type="AlphaFoldDB" id="A0AAN6TXP8"/>
<evidence type="ECO:0000256" key="9">
    <source>
        <dbReference type="SAM" id="MobiDB-lite"/>
    </source>
</evidence>
<evidence type="ECO:0000256" key="5">
    <source>
        <dbReference type="ARBA" id="ARBA00022824"/>
    </source>
</evidence>
<reference evidence="11" key="1">
    <citation type="journal article" date="2023" name="Mol. Phylogenet. Evol.">
        <title>Genome-scale phylogeny and comparative genomics of the fungal order Sordariales.</title>
        <authorList>
            <person name="Hensen N."/>
            <person name="Bonometti L."/>
            <person name="Westerberg I."/>
            <person name="Brannstrom I.O."/>
            <person name="Guillou S."/>
            <person name="Cros-Aarteil S."/>
            <person name="Calhoun S."/>
            <person name="Haridas S."/>
            <person name="Kuo A."/>
            <person name="Mondo S."/>
            <person name="Pangilinan J."/>
            <person name="Riley R."/>
            <person name="LaButti K."/>
            <person name="Andreopoulos B."/>
            <person name="Lipzen A."/>
            <person name="Chen C."/>
            <person name="Yan M."/>
            <person name="Daum C."/>
            <person name="Ng V."/>
            <person name="Clum A."/>
            <person name="Steindorff A."/>
            <person name="Ohm R.A."/>
            <person name="Martin F."/>
            <person name="Silar P."/>
            <person name="Natvig D.O."/>
            <person name="Lalanne C."/>
            <person name="Gautier V."/>
            <person name="Ament-Velasquez S.L."/>
            <person name="Kruys A."/>
            <person name="Hutchinson M.I."/>
            <person name="Powell A.J."/>
            <person name="Barry K."/>
            <person name="Miller A.N."/>
            <person name="Grigoriev I.V."/>
            <person name="Debuchy R."/>
            <person name="Gladieux P."/>
            <person name="Hiltunen Thoren M."/>
            <person name="Johannesson H."/>
        </authorList>
    </citation>
    <scope>NUCLEOTIDE SEQUENCE</scope>
    <source>
        <strain evidence="11">CBS 731.68</strain>
    </source>
</reference>
<name>A0AAN6TXP8_9PEZI</name>
<reference evidence="11" key="2">
    <citation type="submission" date="2023-05" db="EMBL/GenBank/DDBJ databases">
        <authorList>
            <consortium name="Lawrence Berkeley National Laboratory"/>
            <person name="Steindorff A."/>
            <person name="Hensen N."/>
            <person name="Bonometti L."/>
            <person name="Westerberg I."/>
            <person name="Brannstrom I.O."/>
            <person name="Guillou S."/>
            <person name="Cros-Aarteil S."/>
            <person name="Calhoun S."/>
            <person name="Haridas S."/>
            <person name="Kuo A."/>
            <person name="Mondo S."/>
            <person name="Pangilinan J."/>
            <person name="Riley R."/>
            <person name="Labutti K."/>
            <person name="Andreopoulos B."/>
            <person name="Lipzen A."/>
            <person name="Chen C."/>
            <person name="Yanf M."/>
            <person name="Daum C."/>
            <person name="Ng V."/>
            <person name="Clum A."/>
            <person name="Ohm R."/>
            <person name="Martin F."/>
            <person name="Silar P."/>
            <person name="Natvig D."/>
            <person name="Lalanne C."/>
            <person name="Gautier V."/>
            <person name="Ament-Velasquez S.L."/>
            <person name="Kruys A."/>
            <person name="Hutchinson M.I."/>
            <person name="Powell A.J."/>
            <person name="Barry K."/>
            <person name="Miller A.N."/>
            <person name="Grigoriev I.V."/>
            <person name="Debuchy R."/>
            <person name="Gladieux P."/>
            <person name="Thoren M.H."/>
            <person name="Johannesson H."/>
        </authorList>
    </citation>
    <scope>NUCLEOTIDE SEQUENCE</scope>
    <source>
        <strain evidence="11">CBS 731.68</strain>
    </source>
</reference>
<evidence type="ECO:0000256" key="10">
    <source>
        <dbReference type="SAM" id="Phobius"/>
    </source>
</evidence>
<dbReference type="Proteomes" id="UP001302602">
    <property type="component" value="Unassembled WGS sequence"/>
</dbReference>
<feature type="compositionally biased region" description="Basic and acidic residues" evidence="9">
    <location>
        <begin position="34"/>
        <end position="44"/>
    </location>
</feature>
<evidence type="ECO:0000256" key="1">
    <source>
        <dbReference type="ARBA" id="ARBA00004643"/>
    </source>
</evidence>
<organism evidence="11 12">
    <name type="scientific">Parathielavia appendiculata</name>
    <dbReference type="NCBI Taxonomy" id="2587402"/>
    <lineage>
        <taxon>Eukaryota</taxon>
        <taxon>Fungi</taxon>
        <taxon>Dikarya</taxon>
        <taxon>Ascomycota</taxon>
        <taxon>Pezizomycotina</taxon>
        <taxon>Sordariomycetes</taxon>
        <taxon>Sordariomycetidae</taxon>
        <taxon>Sordariales</taxon>
        <taxon>Chaetomiaceae</taxon>
        <taxon>Parathielavia</taxon>
    </lineage>
</organism>
<evidence type="ECO:0000313" key="12">
    <source>
        <dbReference type="Proteomes" id="UP001302602"/>
    </source>
</evidence>
<evidence type="ECO:0000256" key="7">
    <source>
        <dbReference type="ARBA" id="ARBA00022989"/>
    </source>
</evidence>
<evidence type="ECO:0000256" key="6">
    <source>
        <dbReference type="ARBA" id="ARBA00022968"/>
    </source>
</evidence>
<dbReference type="InterPro" id="IPR051307">
    <property type="entry name" value="OST4"/>
</dbReference>
<dbReference type="EMBL" id="MU853230">
    <property type="protein sequence ID" value="KAK4122700.1"/>
    <property type="molecule type" value="Genomic_DNA"/>
</dbReference>
<protein>
    <recommendedName>
        <fullName evidence="3">Dolichyl-diphosphooligosaccharide--protein glycosyltransferase subunit 4</fullName>
    </recommendedName>
</protein>
<proteinExistence type="inferred from homology"/>
<dbReference type="GO" id="GO:0018279">
    <property type="term" value="P:protein N-linked glycosylation via asparagine"/>
    <property type="evidence" value="ECO:0007669"/>
    <property type="project" value="TreeGrafter"/>
</dbReference>
<feature type="transmembrane region" description="Helical" evidence="10">
    <location>
        <begin position="7"/>
        <end position="28"/>
    </location>
</feature>
<dbReference type="GO" id="GO:0008250">
    <property type="term" value="C:oligosaccharyltransferase complex"/>
    <property type="evidence" value="ECO:0007669"/>
    <property type="project" value="TreeGrafter"/>
</dbReference>
<keyword evidence="6" id="KW-0735">Signal-anchor</keyword>
<accession>A0AAN6TXP8</accession>
<keyword evidence="8 10" id="KW-0472">Membrane</keyword>
<dbReference type="GeneID" id="87829889"/>
<comment type="subcellular location">
    <subcellularLocation>
        <location evidence="1">Endoplasmic reticulum membrane</location>
        <topology evidence="1">Single-pass type III membrane protein</topology>
    </subcellularLocation>
</comment>
<keyword evidence="7 10" id="KW-1133">Transmembrane helix</keyword>
<keyword evidence="12" id="KW-1185">Reference proteome</keyword>
<evidence type="ECO:0000256" key="2">
    <source>
        <dbReference type="ARBA" id="ARBA00007685"/>
    </source>
</evidence>
<gene>
    <name evidence="11" type="ORF">N657DRAFT_646433</name>
</gene>
<evidence type="ECO:0000313" key="11">
    <source>
        <dbReference type="EMBL" id="KAK4122700.1"/>
    </source>
</evidence>
<feature type="region of interest" description="Disordered" evidence="9">
    <location>
        <begin position="33"/>
        <end position="60"/>
    </location>
</feature>
<dbReference type="PANTHER" id="PTHR48164">
    <property type="entry name" value="DOLICHYL-DIPHOSPHOOLIGOSACCHARIDE--PROTEIN GLYCOSYLTRANSFERASE SUBUNIT 4"/>
    <property type="match status" value="1"/>
</dbReference>
<dbReference type="PANTHER" id="PTHR48164:SF1">
    <property type="entry name" value="DOLICHYL-DIPHOSPHOOLIGOSACCHARIDE--PROTEIN GLYCOSYLTRANSFERASE SUBUNIT 4"/>
    <property type="match status" value="1"/>
</dbReference>
<dbReference type="RefSeq" id="XP_062646471.1">
    <property type="nucleotide sequence ID" value="XM_062793120.1"/>
</dbReference>
<dbReference type="SUPFAM" id="SSF103464">
    <property type="entry name" value="Oligosaccharyltransferase subunit ost4p"/>
    <property type="match status" value="1"/>
</dbReference>
<dbReference type="Pfam" id="PF10215">
    <property type="entry name" value="Ost4"/>
    <property type="match status" value="1"/>
</dbReference>
<comment type="caution">
    <text evidence="11">The sequence shown here is derived from an EMBL/GenBank/DDBJ whole genome shotgun (WGS) entry which is preliminary data.</text>
</comment>
<evidence type="ECO:0000256" key="4">
    <source>
        <dbReference type="ARBA" id="ARBA00022692"/>
    </source>
</evidence>
<sequence length="60" mass="6525">MITDGELYRLAIFLGSAAAVLIILHTFFEVNSTTDDRETDKEKAPLTTGPQSAPATTKTR</sequence>
<keyword evidence="5" id="KW-0256">Endoplasmic reticulum</keyword>
<keyword evidence="4 10" id="KW-0812">Transmembrane</keyword>
<evidence type="ECO:0000256" key="3">
    <source>
        <dbReference type="ARBA" id="ARBA00017662"/>
    </source>
</evidence>
<feature type="compositionally biased region" description="Polar residues" evidence="9">
    <location>
        <begin position="48"/>
        <end position="60"/>
    </location>
</feature>
<dbReference type="InterPro" id="IPR018943">
    <property type="entry name" value="Oligosaccaryltransferase"/>
</dbReference>
<evidence type="ECO:0000256" key="8">
    <source>
        <dbReference type="ARBA" id="ARBA00023136"/>
    </source>
</evidence>
<comment type="similarity">
    <text evidence="2">Belongs to the OST4 family.</text>
</comment>